<comment type="caution">
    <text evidence="2">The sequence shown here is derived from an EMBL/GenBank/DDBJ whole genome shotgun (WGS) entry which is preliminary data.</text>
</comment>
<name>A0ABQ0G1B1_9PEZI</name>
<keyword evidence="3" id="KW-1185">Reference proteome</keyword>
<evidence type="ECO:0000313" key="2">
    <source>
        <dbReference type="EMBL" id="GAB1311529.1"/>
    </source>
</evidence>
<dbReference type="GeneID" id="98172484"/>
<accession>A0ABQ0G1B1</accession>
<dbReference type="EMBL" id="BAAFSV010000001">
    <property type="protein sequence ID" value="GAB1311529.1"/>
    <property type="molecule type" value="Genomic_DNA"/>
</dbReference>
<proteinExistence type="predicted"/>
<gene>
    <name evidence="2" type="ORF">MFIFM68171_01739</name>
</gene>
<evidence type="ECO:0000256" key="1">
    <source>
        <dbReference type="SAM" id="MobiDB-lite"/>
    </source>
</evidence>
<organism evidence="2 3">
    <name type="scientific">Madurella fahalii</name>
    <dbReference type="NCBI Taxonomy" id="1157608"/>
    <lineage>
        <taxon>Eukaryota</taxon>
        <taxon>Fungi</taxon>
        <taxon>Dikarya</taxon>
        <taxon>Ascomycota</taxon>
        <taxon>Pezizomycotina</taxon>
        <taxon>Sordariomycetes</taxon>
        <taxon>Sordariomycetidae</taxon>
        <taxon>Sordariales</taxon>
        <taxon>Sordariales incertae sedis</taxon>
        <taxon>Madurella</taxon>
    </lineage>
</organism>
<evidence type="ECO:0000313" key="3">
    <source>
        <dbReference type="Proteomes" id="UP001628179"/>
    </source>
</evidence>
<protein>
    <submittedName>
        <fullName evidence="2">Uncharacterized protein</fullName>
    </submittedName>
</protein>
<feature type="region of interest" description="Disordered" evidence="1">
    <location>
        <begin position="1"/>
        <end position="21"/>
    </location>
</feature>
<dbReference type="RefSeq" id="XP_070913262.1">
    <property type="nucleotide sequence ID" value="XM_071057161.1"/>
</dbReference>
<dbReference type="Proteomes" id="UP001628179">
    <property type="component" value="Unassembled WGS sequence"/>
</dbReference>
<reference evidence="2 3" key="1">
    <citation type="submission" date="2024-09" db="EMBL/GenBank/DDBJ databases">
        <title>Itraconazole resistance in Madurella fahalii resulting from another homologue of gene encoding cytochrome P450 14-alpha sterol demethylase (CYP51).</title>
        <authorList>
            <person name="Yoshioka I."/>
            <person name="Fahal A.H."/>
            <person name="Kaneko S."/>
            <person name="Yaguchi T."/>
        </authorList>
    </citation>
    <scope>NUCLEOTIDE SEQUENCE [LARGE SCALE GENOMIC DNA]</scope>
    <source>
        <strain evidence="2 3">IFM 68171</strain>
    </source>
</reference>
<sequence length="86" mass="9684">MARSIDKAARASNVHTPAEWKEQLPHKWCGKIDAGRKGKPNKTQKCDDCLQVKRLRLKMEQKQAGYAKKDRIALLQGGPLEGEDDV</sequence>